<reference evidence="6 7" key="1">
    <citation type="submission" date="2024-03" db="EMBL/GenBank/DDBJ databases">
        <title>Community enrichment and isolation of bacterial strains for fucoidan degradation.</title>
        <authorList>
            <person name="Sichert A."/>
        </authorList>
    </citation>
    <scope>NUCLEOTIDE SEQUENCE [LARGE SCALE GENOMIC DNA]</scope>
    <source>
        <strain evidence="6 7">AS26</strain>
    </source>
</reference>
<evidence type="ECO:0000256" key="2">
    <source>
        <dbReference type="ARBA" id="ARBA00022741"/>
    </source>
</evidence>
<dbReference type="Proteomes" id="UP001457661">
    <property type="component" value="Unassembled WGS sequence"/>
</dbReference>
<dbReference type="InterPro" id="IPR011009">
    <property type="entry name" value="Kinase-like_dom_sf"/>
</dbReference>
<keyword evidence="2" id="KW-0547">Nucleotide-binding</keyword>
<dbReference type="PANTHER" id="PTHR44329:SF288">
    <property type="entry name" value="MITOGEN-ACTIVATED PROTEIN KINASE KINASE KINASE 20"/>
    <property type="match status" value="1"/>
</dbReference>
<dbReference type="InterPro" id="IPR051681">
    <property type="entry name" value="Ser/Thr_Kinases-Pseudokinases"/>
</dbReference>
<dbReference type="SUPFAM" id="SSF56112">
    <property type="entry name" value="Protein kinase-like (PK-like)"/>
    <property type="match status" value="1"/>
</dbReference>
<evidence type="ECO:0000259" key="5">
    <source>
        <dbReference type="PROSITE" id="PS50011"/>
    </source>
</evidence>
<dbReference type="InterPro" id="IPR000719">
    <property type="entry name" value="Prot_kinase_dom"/>
</dbReference>
<feature type="domain" description="Protein kinase" evidence="5">
    <location>
        <begin position="17"/>
        <end position="306"/>
    </location>
</feature>
<dbReference type="PROSITE" id="PS50011">
    <property type="entry name" value="PROTEIN_KINASE_DOM"/>
    <property type="match status" value="1"/>
</dbReference>
<name>A0ABU9TMC2_9GAMM</name>
<evidence type="ECO:0000256" key="4">
    <source>
        <dbReference type="ARBA" id="ARBA00022840"/>
    </source>
</evidence>
<dbReference type="SMART" id="SM00220">
    <property type="entry name" value="S_TKc"/>
    <property type="match status" value="1"/>
</dbReference>
<dbReference type="PANTHER" id="PTHR44329">
    <property type="entry name" value="SERINE/THREONINE-PROTEIN KINASE TNNI3K-RELATED"/>
    <property type="match status" value="1"/>
</dbReference>
<accession>A0ABU9TMC2</accession>
<keyword evidence="4" id="KW-0067">ATP-binding</keyword>
<gene>
    <name evidence="6" type="ORF">WNY57_18165</name>
</gene>
<organism evidence="6 7">
    <name type="scientific">Pseudoalteromonas arctica</name>
    <dbReference type="NCBI Taxonomy" id="394751"/>
    <lineage>
        <taxon>Bacteria</taxon>
        <taxon>Pseudomonadati</taxon>
        <taxon>Pseudomonadota</taxon>
        <taxon>Gammaproteobacteria</taxon>
        <taxon>Alteromonadales</taxon>
        <taxon>Pseudoalteromonadaceae</taxon>
        <taxon>Pseudoalteromonas</taxon>
    </lineage>
</organism>
<evidence type="ECO:0000313" key="6">
    <source>
        <dbReference type="EMBL" id="MEM5534364.1"/>
    </source>
</evidence>
<dbReference type="GO" id="GO:0016301">
    <property type="term" value="F:kinase activity"/>
    <property type="evidence" value="ECO:0007669"/>
    <property type="project" value="UniProtKB-KW"/>
</dbReference>
<keyword evidence="3 6" id="KW-0418">Kinase</keyword>
<protein>
    <submittedName>
        <fullName evidence="6">Protein kinase</fullName>
    </submittedName>
</protein>
<evidence type="ECO:0000313" key="7">
    <source>
        <dbReference type="Proteomes" id="UP001457661"/>
    </source>
</evidence>
<dbReference type="Pfam" id="PF00069">
    <property type="entry name" value="Pkinase"/>
    <property type="match status" value="1"/>
</dbReference>
<evidence type="ECO:0000256" key="3">
    <source>
        <dbReference type="ARBA" id="ARBA00022777"/>
    </source>
</evidence>
<proteinExistence type="predicted"/>
<dbReference type="EMBL" id="JBBMQX010000018">
    <property type="protein sequence ID" value="MEM5534364.1"/>
    <property type="molecule type" value="Genomic_DNA"/>
</dbReference>
<keyword evidence="7" id="KW-1185">Reference proteome</keyword>
<keyword evidence="1" id="KW-0808">Transferase</keyword>
<comment type="caution">
    <text evidence="6">The sequence shown here is derived from an EMBL/GenBank/DDBJ whole genome shotgun (WGS) entry which is preliminary data.</text>
</comment>
<dbReference type="RefSeq" id="WP_342880265.1">
    <property type="nucleotide sequence ID" value="NZ_JBBMQX010000018.1"/>
</dbReference>
<dbReference type="Gene3D" id="1.10.510.10">
    <property type="entry name" value="Transferase(Phosphotransferase) domain 1"/>
    <property type="match status" value="1"/>
</dbReference>
<sequence length="476" mass="54352">MTEKRKSTVYDKLDNAYELKSRVGEGGQGIVCTTQMNGILVKILNTKDTDKIKKWNDQISWCLRQNLSDLNLALPKIQIVKPRIGYVLELMDGLIPLQEVLETSFNDLVDNESVSEFIKTGGLKRRLDILLKAAKTLAELHSRGYAYGDISPANIFVSKDARYSEVWFIDCDNLCFNEREGYTHLHTPGYGAPEVVRNEMPVSALTDQWSFAVMTFELLTHQHPYKGVYVEDGEPEVVEEQAYKGELPWVYDSNDDSNESTGGISINLVANKKLITLFSECFEQGKNESYKRPSMARWRDAIQEALDHLIECPGCGGDYFYIEQSEKQKCPFCPAEVGTEHYAVFKQFIFEPTVNEDDGEYSNQEMVSTNHFRVICDGGSLSFNSSPYNTELWFESEADLNISMENGDIYFLPESSAVCKISRTKSTEEHVISRKQRIPFNRRGMHNPYLFTTWPKAAEKNPEYQSLLASYCWQLV</sequence>
<evidence type="ECO:0000256" key="1">
    <source>
        <dbReference type="ARBA" id="ARBA00022679"/>
    </source>
</evidence>